<dbReference type="EMBL" id="LR798465">
    <property type="protein sequence ID" value="CAB5238777.1"/>
    <property type="molecule type" value="Genomic_DNA"/>
</dbReference>
<reference evidence="1" key="1">
    <citation type="submission" date="2020-05" db="EMBL/GenBank/DDBJ databases">
        <authorList>
            <person name="Chiriac C."/>
            <person name="Salcher M."/>
            <person name="Ghai R."/>
            <person name="Kavagutti S V."/>
        </authorList>
    </citation>
    <scope>NUCLEOTIDE SEQUENCE</scope>
</reference>
<name>A0A6J7XSH2_9CAUD</name>
<accession>A0A6J7XSH2</accession>
<evidence type="ECO:0000313" key="1">
    <source>
        <dbReference type="EMBL" id="CAB5238777.1"/>
    </source>
</evidence>
<organism evidence="1">
    <name type="scientific">uncultured Caudovirales phage</name>
    <dbReference type="NCBI Taxonomy" id="2100421"/>
    <lineage>
        <taxon>Viruses</taxon>
        <taxon>Duplodnaviria</taxon>
        <taxon>Heunggongvirae</taxon>
        <taxon>Uroviricota</taxon>
        <taxon>Caudoviricetes</taxon>
        <taxon>Peduoviridae</taxon>
        <taxon>Maltschvirus</taxon>
        <taxon>Maltschvirus maltsch</taxon>
    </lineage>
</organism>
<sequence>MIEQAVAEPVETKQVLQQTQQQQVEKKYECVRWAWTGDVYDRKVFCLEWREKK</sequence>
<proteinExistence type="predicted"/>
<protein>
    <submittedName>
        <fullName evidence="1">Uncharacterized protein</fullName>
    </submittedName>
</protein>
<gene>
    <name evidence="1" type="ORF">UFOVP751_19</name>
</gene>